<evidence type="ECO:0000256" key="10">
    <source>
        <dbReference type="ARBA" id="ARBA00023303"/>
    </source>
</evidence>
<dbReference type="Gene3D" id="1.10.287.70">
    <property type="match status" value="1"/>
</dbReference>
<dbReference type="GO" id="GO:0005267">
    <property type="term" value="F:potassium channel activity"/>
    <property type="evidence" value="ECO:0007669"/>
    <property type="project" value="UniProtKB-KW"/>
</dbReference>
<keyword evidence="8" id="KW-0406">Ion transport</keyword>
<evidence type="ECO:0000313" key="14">
    <source>
        <dbReference type="EMBL" id="RKD73343.1"/>
    </source>
</evidence>
<feature type="transmembrane region" description="Helical" evidence="12">
    <location>
        <begin position="20"/>
        <end position="39"/>
    </location>
</feature>
<evidence type="ECO:0000256" key="11">
    <source>
        <dbReference type="ARBA" id="ARBA00034430"/>
    </source>
</evidence>
<keyword evidence="10 14" id="KW-0407">Ion channel</keyword>
<dbReference type="EMBL" id="RAPK01000008">
    <property type="protein sequence ID" value="RKD73343.1"/>
    <property type="molecule type" value="Genomic_DNA"/>
</dbReference>
<organism evidence="14 15">
    <name type="scientific">Sinobaca qinghaiensis</name>
    <dbReference type="NCBI Taxonomy" id="342944"/>
    <lineage>
        <taxon>Bacteria</taxon>
        <taxon>Bacillati</taxon>
        <taxon>Bacillota</taxon>
        <taxon>Bacilli</taxon>
        <taxon>Bacillales</taxon>
        <taxon>Sporolactobacillaceae</taxon>
        <taxon>Sinobaca</taxon>
    </lineage>
</organism>
<keyword evidence="15" id="KW-1185">Reference proteome</keyword>
<dbReference type="PRINTS" id="PR00169">
    <property type="entry name" value="KCHANNEL"/>
</dbReference>
<dbReference type="InterPro" id="IPR036291">
    <property type="entry name" value="NAD(P)-bd_dom_sf"/>
</dbReference>
<dbReference type="InterPro" id="IPR003148">
    <property type="entry name" value="RCK_N"/>
</dbReference>
<keyword evidence="6" id="KW-0630">Potassium</keyword>
<keyword evidence="3" id="KW-0633">Potassium transport</keyword>
<proteinExistence type="predicted"/>
<evidence type="ECO:0000256" key="1">
    <source>
        <dbReference type="ARBA" id="ARBA00004651"/>
    </source>
</evidence>
<evidence type="ECO:0000256" key="8">
    <source>
        <dbReference type="ARBA" id="ARBA00023065"/>
    </source>
</evidence>
<dbReference type="PROSITE" id="PS51201">
    <property type="entry name" value="RCK_N"/>
    <property type="match status" value="1"/>
</dbReference>
<evidence type="ECO:0000256" key="6">
    <source>
        <dbReference type="ARBA" id="ARBA00022958"/>
    </source>
</evidence>
<reference evidence="14 15" key="1">
    <citation type="submission" date="2018-09" db="EMBL/GenBank/DDBJ databases">
        <title>Genomic Encyclopedia of Archaeal and Bacterial Type Strains, Phase II (KMG-II): from individual species to whole genera.</title>
        <authorList>
            <person name="Goeker M."/>
        </authorList>
    </citation>
    <scope>NUCLEOTIDE SEQUENCE [LARGE SCALE GENOMIC DNA]</scope>
    <source>
        <strain evidence="14 15">DSM 17008</strain>
    </source>
</reference>
<dbReference type="Proteomes" id="UP000285120">
    <property type="component" value="Unassembled WGS sequence"/>
</dbReference>
<feature type="transmembrane region" description="Helical" evidence="12">
    <location>
        <begin position="75"/>
        <end position="96"/>
    </location>
</feature>
<dbReference type="RefSeq" id="WP_120192831.1">
    <property type="nucleotide sequence ID" value="NZ_RAPK01000008.1"/>
</dbReference>
<dbReference type="PANTHER" id="PTHR10027">
    <property type="entry name" value="CALCIUM-ACTIVATED POTASSIUM CHANNEL ALPHA CHAIN"/>
    <property type="match status" value="1"/>
</dbReference>
<gene>
    <name evidence="14" type="ORF">ATL39_1635</name>
</gene>
<dbReference type="GO" id="GO:0005886">
    <property type="term" value="C:plasma membrane"/>
    <property type="evidence" value="ECO:0007669"/>
    <property type="project" value="UniProtKB-SubCell"/>
</dbReference>
<dbReference type="Pfam" id="PF07885">
    <property type="entry name" value="Ion_trans_2"/>
    <property type="match status" value="1"/>
</dbReference>
<dbReference type="PANTHER" id="PTHR10027:SF10">
    <property type="entry name" value="SLOWPOKE 2, ISOFORM D"/>
    <property type="match status" value="1"/>
</dbReference>
<evidence type="ECO:0000256" key="12">
    <source>
        <dbReference type="SAM" id="Phobius"/>
    </source>
</evidence>
<keyword evidence="5" id="KW-0631">Potassium channel</keyword>
<name>A0A419V4C5_9BACL</name>
<evidence type="ECO:0000313" key="15">
    <source>
        <dbReference type="Proteomes" id="UP000285120"/>
    </source>
</evidence>
<sequence>MDHIFFSQIFGRLIKVNSRFIFLSAGLLILFSSYFIYYLEPETFESPFNGFWWVMTTVTTVGFGDYSPVTVGGKLYAIFLYIIGIGLISIVISKIVDYFYMYNRKKEGGRLDFKGKGHIVIIDWSRNAGLAIQEILHTDKHVDIVIVDQLEQAPIHHDRVHYVKGNPIHKETLDQANIKEAKAVFVFPNELTRNGEFIHDPSYIDGKTLLIATNIERHYDSIYIIVEVKERENIHNFTHVRIDEFILSSEMVAQLAVRSAFSPGTSRLVSQLLSKSYGDDLYEISKRPEWNTYREAFKELLHEGATLVSDGQDFHINQKLDEKIGEDARLFVICSEKTYDQIHKRKKQKNR</sequence>
<dbReference type="InterPro" id="IPR047871">
    <property type="entry name" value="K_chnl_Slo-like"/>
</dbReference>
<keyword evidence="2" id="KW-0813">Transport</keyword>
<comment type="caution">
    <text evidence="14">The sequence shown here is derived from an EMBL/GenBank/DDBJ whole genome shotgun (WGS) entry which is preliminary data.</text>
</comment>
<protein>
    <submittedName>
        <fullName evidence="14">Voltage-gated potassium channel</fullName>
    </submittedName>
</protein>
<comment type="subcellular location">
    <subcellularLocation>
        <location evidence="1">Cell membrane</location>
        <topology evidence="1">Multi-pass membrane protein</topology>
    </subcellularLocation>
</comment>
<evidence type="ECO:0000256" key="4">
    <source>
        <dbReference type="ARBA" id="ARBA00022692"/>
    </source>
</evidence>
<evidence type="ECO:0000259" key="13">
    <source>
        <dbReference type="PROSITE" id="PS51201"/>
    </source>
</evidence>
<dbReference type="AlphaFoldDB" id="A0A419V4C5"/>
<evidence type="ECO:0000256" key="2">
    <source>
        <dbReference type="ARBA" id="ARBA00022448"/>
    </source>
</evidence>
<keyword evidence="9 12" id="KW-0472">Membrane</keyword>
<accession>A0A419V4C5</accession>
<dbReference type="Pfam" id="PF22614">
    <property type="entry name" value="Slo-like_RCK"/>
    <property type="match status" value="1"/>
</dbReference>
<dbReference type="OrthoDB" id="9785285at2"/>
<comment type="catalytic activity">
    <reaction evidence="11">
        <text>K(+)(in) = K(+)(out)</text>
        <dbReference type="Rhea" id="RHEA:29463"/>
        <dbReference type="ChEBI" id="CHEBI:29103"/>
    </reaction>
</comment>
<evidence type="ECO:0000256" key="3">
    <source>
        <dbReference type="ARBA" id="ARBA00022538"/>
    </source>
</evidence>
<evidence type="ECO:0000256" key="5">
    <source>
        <dbReference type="ARBA" id="ARBA00022826"/>
    </source>
</evidence>
<dbReference type="InterPro" id="IPR013099">
    <property type="entry name" value="K_chnl_dom"/>
</dbReference>
<feature type="domain" description="RCK N-terminal" evidence="13">
    <location>
        <begin position="116"/>
        <end position="247"/>
    </location>
</feature>
<keyword evidence="7 12" id="KW-1133">Transmembrane helix</keyword>
<dbReference type="SUPFAM" id="SSF51735">
    <property type="entry name" value="NAD(P)-binding Rossmann-fold domains"/>
    <property type="match status" value="1"/>
</dbReference>
<keyword evidence="4 12" id="KW-0812">Transmembrane</keyword>
<evidence type="ECO:0000256" key="9">
    <source>
        <dbReference type="ARBA" id="ARBA00023136"/>
    </source>
</evidence>
<dbReference type="SUPFAM" id="SSF81324">
    <property type="entry name" value="Voltage-gated potassium channels"/>
    <property type="match status" value="1"/>
</dbReference>
<dbReference type="Gene3D" id="3.40.50.720">
    <property type="entry name" value="NAD(P)-binding Rossmann-like Domain"/>
    <property type="match status" value="1"/>
</dbReference>
<evidence type="ECO:0000256" key="7">
    <source>
        <dbReference type="ARBA" id="ARBA00022989"/>
    </source>
</evidence>